<dbReference type="AlphaFoldDB" id="A0A1E7FYQ5"/>
<proteinExistence type="predicted"/>
<dbReference type="EMBL" id="KV784353">
    <property type="protein sequence ID" value="OEU23280.1"/>
    <property type="molecule type" value="Genomic_DNA"/>
</dbReference>
<keyword evidence="3" id="KW-1185">Reference proteome</keyword>
<feature type="compositionally biased region" description="Acidic residues" evidence="1">
    <location>
        <begin position="1"/>
        <end position="11"/>
    </location>
</feature>
<name>A0A1E7FYQ5_9STRA</name>
<dbReference type="KEGG" id="fcy:FRACYDRAFT_233453"/>
<protein>
    <submittedName>
        <fullName evidence="2">Uncharacterized protein</fullName>
    </submittedName>
</protein>
<feature type="region of interest" description="Disordered" evidence="1">
    <location>
        <begin position="104"/>
        <end position="130"/>
    </location>
</feature>
<gene>
    <name evidence="2" type="ORF">FRACYDRAFT_233453</name>
</gene>
<sequence length="130" mass="14406">MSDVVINDEEAKEGVPPVTIDDAAGNGNTGNSNMSIGQYDFETQVLVPCFKCDDDCWSRGWLLLPDIDEGEGAERKNICDNCLLFHGKKVKGSERRFDGKIKIPVPKKKPKKKPPKKDVVAIKAKKTMTK</sequence>
<evidence type="ECO:0000313" key="2">
    <source>
        <dbReference type="EMBL" id="OEU23280.1"/>
    </source>
</evidence>
<evidence type="ECO:0000313" key="3">
    <source>
        <dbReference type="Proteomes" id="UP000095751"/>
    </source>
</evidence>
<dbReference type="Proteomes" id="UP000095751">
    <property type="component" value="Unassembled WGS sequence"/>
</dbReference>
<feature type="region of interest" description="Disordered" evidence="1">
    <location>
        <begin position="1"/>
        <end position="31"/>
    </location>
</feature>
<organism evidence="2 3">
    <name type="scientific">Fragilariopsis cylindrus CCMP1102</name>
    <dbReference type="NCBI Taxonomy" id="635003"/>
    <lineage>
        <taxon>Eukaryota</taxon>
        <taxon>Sar</taxon>
        <taxon>Stramenopiles</taxon>
        <taxon>Ochrophyta</taxon>
        <taxon>Bacillariophyta</taxon>
        <taxon>Bacillariophyceae</taxon>
        <taxon>Bacillariophycidae</taxon>
        <taxon>Bacillariales</taxon>
        <taxon>Bacillariaceae</taxon>
        <taxon>Fragilariopsis</taxon>
    </lineage>
</organism>
<evidence type="ECO:0000256" key="1">
    <source>
        <dbReference type="SAM" id="MobiDB-lite"/>
    </source>
</evidence>
<accession>A0A1E7FYQ5</accession>
<dbReference type="InParanoid" id="A0A1E7FYQ5"/>
<reference evidence="2 3" key="1">
    <citation type="submission" date="2016-09" db="EMBL/GenBank/DDBJ databases">
        <title>Extensive genetic diversity and differential bi-allelic expression allows diatom success in the polar Southern Ocean.</title>
        <authorList>
            <consortium name="DOE Joint Genome Institute"/>
            <person name="Mock T."/>
            <person name="Otillar R.P."/>
            <person name="Strauss J."/>
            <person name="Dupont C."/>
            <person name="Frickenhaus S."/>
            <person name="Maumus F."/>
            <person name="Mcmullan M."/>
            <person name="Sanges R."/>
            <person name="Schmutz J."/>
            <person name="Toseland A."/>
            <person name="Valas R."/>
            <person name="Veluchamy A."/>
            <person name="Ward B.J."/>
            <person name="Allen A."/>
            <person name="Barry K."/>
            <person name="Falciatore A."/>
            <person name="Ferrante M."/>
            <person name="Fortunato A.E."/>
            <person name="Gloeckner G."/>
            <person name="Gruber A."/>
            <person name="Hipkin R."/>
            <person name="Janech M."/>
            <person name="Kroth P."/>
            <person name="Leese F."/>
            <person name="Lindquist E."/>
            <person name="Lyon B.R."/>
            <person name="Martin J."/>
            <person name="Mayer C."/>
            <person name="Parker M."/>
            <person name="Quesneville H."/>
            <person name="Raymond J."/>
            <person name="Uhlig C."/>
            <person name="Valentin K.U."/>
            <person name="Worden A.Z."/>
            <person name="Armbrust E.V."/>
            <person name="Bowler C."/>
            <person name="Green B."/>
            <person name="Moulton V."/>
            <person name="Van Oosterhout C."/>
            <person name="Grigoriev I."/>
        </authorList>
    </citation>
    <scope>NUCLEOTIDE SEQUENCE [LARGE SCALE GENOMIC DNA]</scope>
    <source>
        <strain evidence="2 3">CCMP1102</strain>
    </source>
</reference>
<feature type="compositionally biased region" description="Basic residues" evidence="1">
    <location>
        <begin position="105"/>
        <end position="115"/>
    </location>
</feature>